<evidence type="ECO:0000313" key="1">
    <source>
        <dbReference type="EMBL" id="CAF1865645.1"/>
    </source>
</evidence>
<accession>A0A816K5U1</accession>
<name>A0A816K5U1_BRANA</name>
<protein>
    <submittedName>
        <fullName evidence="1">(rape) hypothetical protein</fullName>
    </submittedName>
</protein>
<dbReference type="AlphaFoldDB" id="A0A816K5U1"/>
<sequence>MELEQIFGTEEAKTRANVKAATHVYQREVVHRRVQNIQCFKLHGKICLLSSINDIKLPMMFSILLLQIYFSFTDSSFIHCEEIFITYLIL</sequence>
<proteinExistence type="predicted"/>
<dbReference type="Proteomes" id="UP001295469">
    <property type="component" value="Chromosome C04"/>
</dbReference>
<dbReference type="EMBL" id="HG994368">
    <property type="protein sequence ID" value="CAF1865645.1"/>
    <property type="molecule type" value="Genomic_DNA"/>
</dbReference>
<gene>
    <name evidence="1" type="ORF">DARMORV10_C04P61240.1</name>
</gene>
<organism evidence="1">
    <name type="scientific">Brassica napus</name>
    <name type="common">Rape</name>
    <dbReference type="NCBI Taxonomy" id="3708"/>
    <lineage>
        <taxon>Eukaryota</taxon>
        <taxon>Viridiplantae</taxon>
        <taxon>Streptophyta</taxon>
        <taxon>Embryophyta</taxon>
        <taxon>Tracheophyta</taxon>
        <taxon>Spermatophyta</taxon>
        <taxon>Magnoliopsida</taxon>
        <taxon>eudicotyledons</taxon>
        <taxon>Gunneridae</taxon>
        <taxon>Pentapetalae</taxon>
        <taxon>rosids</taxon>
        <taxon>malvids</taxon>
        <taxon>Brassicales</taxon>
        <taxon>Brassicaceae</taxon>
        <taxon>Brassiceae</taxon>
        <taxon>Brassica</taxon>
    </lineage>
</organism>
<reference evidence="1" key="1">
    <citation type="submission" date="2021-01" db="EMBL/GenBank/DDBJ databases">
        <authorList>
            <consortium name="Genoscope - CEA"/>
            <person name="William W."/>
        </authorList>
    </citation>
    <scope>NUCLEOTIDE SEQUENCE</scope>
</reference>